<dbReference type="InterPro" id="IPR012495">
    <property type="entry name" value="TadE-like_dom"/>
</dbReference>
<sequence length="156" mass="16261">MSTASSLLGRVLRDSAATMAVETAVVAPVLALLALGGFEASSLVARKSELDSAVAEAAAIVRASPPADAAAREAIRSVVQGSIDPTGSNPYDIVTVDEIYRCGTGSYVPTKPTCAMAADLTTYIEVKVIDKYVPNWTKFGVGSPVDYLLVRRVLVA</sequence>
<dbReference type="AlphaFoldDB" id="A0A9X2VZR8"/>
<evidence type="ECO:0000313" key="3">
    <source>
        <dbReference type="EMBL" id="MCT2557998.1"/>
    </source>
</evidence>
<comment type="caution">
    <text evidence="3">The sequence shown here is derived from an EMBL/GenBank/DDBJ whole genome shotgun (WGS) entry which is preliminary data.</text>
</comment>
<feature type="domain" description="TadE-like" evidence="2">
    <location>
        <begin position="19"/>
        <end position="58"/>
    </location>
</feature>
<dbReference type="EMBL" id="JAOAMV010000001">
    <property type="protein sequence ID" value="MCT2557998.1"/>
    <property type="molecule type" value="Genomic_DNA"/>
</dbReference>
<evidence type="ECO:0000259" key="2">
    <source>
        <dbReference type="Pfam" id="PF07811"/>
    </source>
</evidence>
<dbReference type="Proteomes" id="UP001142648">
    <property type="component" value="Unassembled WGS sequence"/>
</dbReference>
<gene>
    <name evidence="3" type="ORF">N0B51_03285</name>
</gene>
<protein>
    <submittedName>
        <fullName evidence="3">Pilus assembly protein</fullName>
    </submittedName>
</protein>
<keyword evidence="1" id="KW-0812">Transmembrane</keyword>
<name>A0A9X2VZR8_9SPHN</name>
<keyword evidence="1" id="KW-1133">Transmembrane helix</keyword>
<dbReference type="RefSeq" id="WP_259960746.1">
    <property type="nucleotide sequence ID" value="NZ_JAOAMV010000001.1"/>
</dbReference>
<evidence type="ECO:0000256" key="1">
    <source>
        <dbReference type="SAM" id="Phobius"/>
    </source>
</evidence>
<feature type="transmembrane region" description="Helical" evidence="1">
    <location>
        <begin position="16"/>
        <end position="38"/>
    </location>
</feature>
<dbReference type="Pfam" id="PF07811">
    <property type="entry name" value="TadE"/>
    <property type="match status" value="1"/>
</dbReference>
<accession>A0A9X2VZR8</accession>
<proteinExistence type="predicted"/>
<keyword evidence="1" id="KW-0472">Membrane</keyword>
<keyword evidence="4" id="KW-1185">Reference proteome</keyword>
<organism evidence="3 4">
    <name type="scientific">Tsuneonella litorea</name>
    <dbReference type="NCBI Taxonomy" id="2976475"/>
    <lineage>
        <taxon>Bacteria</taxon>
        <taxon>Pseudomonadati</taxon>
        <taxon>Pseudomonadota</taxon>
        <taxon>Alphaproteobacteria</taxon>
        <taxon>Sphingomonadales</taxon>
        <taxon>Erythrobacteraceae</taxon>
        <taxon>Tsuneonella</taxon>
    </lineage>
</organism>
<reference evidence="3" key="1">
    <citation type="submission" date="2022-09" db="EMBL/GenBank/DDBJ databases">
        <title>The genome sequence of Tsuneonella sp. YG55.</title>
        <authorList>
            <person name="Liu Y."/>
        </authorList>
    </citation>
    <scope>NUCLEOTIDE SEQUENCE</scope>
    <source>
        <strain evidence="3">YG55</strain>
    </source>
</reference>
<evidence type="ECO:0000313" key="4">
    <source>
        <dbReference type="Proteomes" id="UP001142648"/>
    </source>
</evidence>